<reference evidence="2 3" key="1">
    <citation type="submission" date="2016-10" db="EMBL/GenBank/DDBJ databases">
        <authorList>
            <person name="de Groot N.N."/>
        </authorList>
    </citation>
    <scope>NUCLEOTIDE SEQUENCE [LARGE SCALE GENOMIC DNA]</scope>
    <source>
        <strain evidence="2 3">CGMCC 1.8712</strain>
    </source>
</reference>
<name>A0A1H3WBY9_9EURY</name>
<evidence type="ECO:0000313" key="3">
    <source>
        <dbReference type="Proteomes" id="UP000236755"/>
    </source>
</evidence>
<feature type="transmembrane region" description="Helical" evidence="1">
    <location>
        <begin position="39"/>
        <end position="59"/>
    </location>
</feature>
<dbReference type="AlphaFoldDB" id="A0A1H3WBY9"/>
<evidence type="ECO:0000313" key="2">
    <source>
        <dbReference type="EMBL" id="SDZ84636.1"/>
    </source>
</evidence>
<accession>A0A1H3WBY9</accession>
<proteinExistence type="predicted"/>
<dbReference type="Proteomes" id="UP000236755">
    <property type="component" value="Unassembled WGS sequence"/>
</dbReference>
<dbReference type="STRING" id="555874.SAMN04488065_0742"/>
<protein>
    <submittedName>
        <fullName evidence="2">Uncharacterized protein</fullName>
    </submittedName>
</protein>
<sequence>MPSFRTKRGRCVLDDDTLSLQSSLRGQWRRYREGGRWPALLMAGGMIGAVVTVVVQVLSGNWRPLLIGGGAFLILWGVGRVSNVVRGFTDDEEIPLEAISHVTAVPGTSGLTRPRFVVYERDGATKKRYVMMPSRWLSYGDEEFDRAKDAFRAVGLAVETD</sequence>
<dbReference type="RefSeq" id="WP_092631594.1">
    <property type="nucleotide sequence ID" value="NZ_FNQT01000001.1"/>
</dbReference>
<keyword evidence="3" id="KW-1185">Reference proteome</keyword>
<organism evidence="2 3">
    <name type="scientific">Haloplanus vescus</name>
    <dbReference type="NCBI Taxonomy" id="555874"/>
    <lineage>
        <taxon>Archaea</taxon>
        <taxon>Methanobacteriati</taxon>
        <taxon>Methanobacteriota</taxon>
        <taxon>Stenosarchaea group</taxon>
        <taxon>Halobacteria</taxon>
        <taxon>Halobacteriales</taxon>
        <taxon>Haloferacaceae</taxon>
        <taxon>Haloplanus</taxon>
    </lineage>
</organism>
<keyword evidence="1" id="KW-0812">Transmembrane</keyword>
<keyword evidence="1" id="KW-1133">Transmembrane helix</keyword>
<evidence type="ECO:0000256" key="1">
    <source>
        <dbReference type="SAM" id="Phobius"/>
    </source>
</evidence>
<feature type="transmembrane region" description="Helical" evidence="1">
    <location>
        <begin position="65"/>
        <end position="85"/>
    </location>
</feature>
<dbReference type="EMBL" id="FNQT01000001">
    <property type="protein sequence ID" value="SDZ84636.1"/>
    <property type="molecule type" value="Genomic_DNA"/>
</dbReference>
<dbReference type="OrthoDB" id="269142at2157"/>
<keyword evidence="1" id="KW-0472">Membrane</keyword>
<gene>
    <name evidence="2" type="ORF">SAMN04488065_0742</name>
</gene>